<accession>A0A840J282</accession>
<protein>
    <recommendedName>
        <fullName evidence="3">Ferritin-like protein</fullName>
    </recommendedName>
</protein>
<dbReference type="PROSITE" id="PS51318">
    <property type="entry name" value="TAT"/>
    <property type="match status" value="1"/>
</dbReference>
<proteinExistence type="predicted"/>
<gene>
    <name evidence="1" type="ORF">BJY18_006656</name>
</gene>
<dbReference type="SUPFAM" id="SSF47240">
    <property type="entry name" value="Ferritin-like"/>
    <property type="match status" value="1"/>
</dbReference>
<comment type="caution">
    <text evidence="1">The sequence shown here is derived from an EMBL/GenBank/DDBJ whole genome shotgun (WGS) entry which is preliminary data.</text>
</comment>
<dbReference type="Pfam" id="PF13668">
    <property type="entry name" value="Ferritin_2"/>
    <property type="match status" value="1"/>
</dbReference>
<dbReference type="RefSeq" id="WP_184783750.1">
    <property type="nucleotide sequence ID" value="NZ_JACHMG010000001.1"/>
</dbReference>
<evidence type="ECO:0008006" key="3">
    <source>
        <dbReference type="Google" id="ProtNLM"/>
    </source>
</evidence>
<sequence length="339" mass="34687">MFGKRYAASMINRSAENDQDRRRFLRAAGMTGLGAVGAGALGTGALGAGTASASVRSAAPMATGTQEAEAAEVSDGAVLNFALNLEYLEAEFYLHAVTGHGLSDSMATGTGTQGGVTGGRAVRFETKAARQYAKEIAGDEQAHVAFLRSALGSAAVARPQIDLQSSFTAAAQAAGIVKKGHSFDAFACEENFLLAAYLFEDVGVTAYKGAAPLISNKTYLEAAAGILAVEAYHAGNIRSALYQRGGGLLGSGLFSSDLRKASVKLSDARDSLDGAADDDQGVIDEHGNANIVPSDENGIAYSRSPGQVLNIVYLTNKAATSGGFFPKGVNGDVNTSAAG</sequence>
<keyword evidence="2" id="KW-1185">Reference proteome</keyword>
<dbReference type="AlphaFoldDB" id="A0A840J282"/>
<organism evidence="1 2">
    <name type="scientific">Amycolatopsis jiangsuensis</name>
    <dbReference type="NCBI Taxonomy" id="1181879"/>
    <lineage>
        <taxon>Bacteria</taxon>
        <taxon>Bacillati</taxon>
        <taxon>Actinomycetota</taxon>
        <taxon>Actinomycetes</taxon>
        <taxon>Pseudonocardiales</taxon>
        <taxon>Pseudonocardiaceae</taxon>
        <taxon>Amycolatopsis</taxon>
    </lineage>
</organism>
<dbReference type="EMBL" id="JACHMG010000001">
    <property type="protein sequence ID" value="MBB4689171.1"/>
    <property type="molecule type" value="Genomic_DNA"/>
</dbReference>
<dbReference type="Proteomes" id="UP000581769">
    <property type="component" value="Unassembled WGS sequence"/>
</dbReference>
<evidence type="ECO:0000313" key="1">
    <source>
        <dbReference type="EMBL" id="MBB4689171.1"/>
    </source>
</evidence>
<dbReference type="PANTHER" id="PTHR31694:SF26">
    <property type="entry name" value="OS05G0151100 PROTEIN"/>
    <property type="match status" value="1"/>
</dbReference>
<name>A0A840J282_9PSEU</name>
<evidence type="ECO:0000313" key="2">
    <source>
        <dbReference type="Proteomes" id="UP000581769"/>
    </source>
</evidence>
<dbReference type="InterPro" id="IPR006311">
    <property type="entry name" value="TAT_signal"/>
</dbReference>
<dbReference type="PANTHER" id="PTHR31694">
    <property type="entry name" value="DESICCATION-LIKE PROTEIN"/>
    <property type="match status" value="1"/>
</dbReference>
<reference evidence="1 2" key="1">
    <citation type="submission" date="2020-08" db="EMBL/GenBank/DDBJ databases">
        <title>Sequencing the genomes of 1000 actinobacteria strains.</title>
        <authorList>
            <person name="Klenk H.-P."/>
        </authorList>
    </citation>
    <scope>NUCLEOTIDE SEQUENCE [LARGE SCALE GENOMIC DNA]</scope>
    <source>
        <strain evidence="1 2">DSM 45859</strain>
    </source>
</reference>
<dbReference type="InterPro" id="IPR052965">
    <property type="entry name" value="Pigment-catalase-like"/>
</dbReference>
<dbReference type="InterPro" id="IPR009078">
    <property type="entry name" value="Ferritin-like_SF"/>
</dbReference>